<organism evidence="13 14">
    <name type="scientific">Candidatus Palibaumannia cicadellinicola</name>
    <dbReference type="NCBI Taxonomy" id="186490"/>
    <lineage>
        <taxon>Bacteria</taxon>
        <taxon>Pseudomonadati</taxon>
        <taxon>Pseudomonadota</taxon>
        <taxon>Gammaproteobacteria</taxon>
        <taxon>Candidatus Palibaumannia</taxon>
    </lineage>
</organism>
<dbReference type="PANTHER" id="PTHR36427">
    <property type="entry name" value="54S RIBOSOMAL PROTEIN L1, MITOCHONDRIAL"/>
    <property type="match status" value="1"/>
</dbReference>
<protein>
    <recommendedName>
        <fullName evidence="9 11">Large ribosomal subunit protein uL1</fullName>
    </recommendedName>
</protein>
<dbReference type="InterPro" id="IPR002143">
    <property type="entry name" value="Ribosomal_uL1"/>
</dbReference>
<dbReference type="AlphaFoldDB" id="A0A2N4XW77"/>
<dbReference type="PROSITE" id="PS01199">
    <property type="entry name" value="RIBOSOMAL_L1"/>
    <property type="match status" value="1"/>
</dbReference>
<dbReference type="InterPro" id="IPR016095">
    <property type="entry name" value="Ribosomal_uL1_3-a/b-sand"/>
</dbReference>
<dbReference type="PANTHER" id="PTHR36427:SF3">
    <property type="entry name" value="LARGE RIBOSOMAL SUBUNIT PROTEIN UL1M"/>
    <property type="match status" value="1"/>
</dbReference>
<name>A0A2N4XW77_9GAMM</name>
<evidence type="ECO:0000313" key="14">
    <source>
        <dbReference type="Proteomes" id="UP000234253"/>
    </source>
</evidence>
<keyword evidence="8 11" id="KW-0687">Ribonucleoprotein</keyword>
<evidence type="ECO:0000256" key="9">
    <source>
        <dbReference type="ARBA" id="ARBA00035241"/>
    </source>
</evidence>
<dbReference type="InterPro" id="IPR023673">
    <property type="entry name" value="Ribosomal_uL1_CS"/>
</dbReference>
<evidence type="ECO:0000256" key="11">
    <source>
        <dbReference type="HAMAP-Rule" id="MF_01318"/>
    </source>
</evidence>
<dbReference type="InterPro" id="IPR028364">
    <property type="entry name" value="Ribosomal_uL1/biogenesis"/>
</dbReference>
<evidence type="ECO:0000256" key="1">
    <source>
        <dbReference type="ARBA" id="ARBA00010531"/>
    </source>
</evidence>
<keyword evidence="5 11" id="KW-0810">Translation regulation</keyword>
<evidence type="ECO:0000256" key="8">
    <source>
        <dbReference type="ARBA" id="ARBA00023274"/>
    </source>
</evidence>
<dbReference type="SUPFAM" id="SSF56808">
    <property type="entry name" value="Ribosomal protein L1"/>
    <property type="match status" value="1"/>
</dbReference>
<dbReference type="RefSeq" id="WP_101627137.1">
    <property type="nucleotide sequence ID" value="NZ_NJPO01000173.1"/>
</dbReference>
<comment type="subunit">
    <text evidence="11">Part of the 50S ribosomal subunit.</text>
</comment>
<dbReference type="CDD" id="cd00403">
    <property type="entry name" value="Ribosomal_L1"/>
    <property type="match status" value="1"/>
</dbReference>
<gene>
    <name evidence="11" type="primary">rplA</name>
    <name evidence="13" type="ORF">CEX73_03210</name>
</gene>
<dbReference type="GO" id="GO:0022625">
    <property type="term" value="C:cytosolic large ribosomal subunit"/>
    <property type="evidence" value="ECO:0007669"/>
    <property type="project" value="TreeGrafter"/>
</dbReference>
<reference evidence="13 14" key="1">
    <citation type="submission" date="2017-06" db="EMBL/GenBank/DDBJ databases">
        <title>Metabolic interaction between xylem feeders and their symbionts.</title>
        <authorList>
            <person name="Chouaia B."/>
        </authorList>
    </citation>
    <scope>NUCLEOTIDE SEQUENCE [LARGE SCALE GENOMIC DNA]</scope>
    <source>
        <strain evidence="13 14">Gra</strain>
    </source>
</reference>
<dbReference type="Gene3D" id="3.30.190.20">
    <property type="match status" value="1"/>
</dbReference>
<evidence type="ECO:0000256" key="10">
    <source>
        <dbReference type="ARBA" id="ARBA00059110"/>
    </source>
</evidence>
<dbReference type="GO" id="GO:0003735">
    <property type="term" value="F:structural constituent of ribosome"/>
    <property type="evidence" value="ECO:0007669"/>
    <property type="project" value="InterPro"/>
</dbReference>
<dbReference type="Gene3D" id="3.40.50.790">
    <property type="match status" value="1"/>
</dbReference>
<keyword evidence="3 11" id="KW-0820">tRNA-binding</keyword>
<evidence type="ECO:0000256" key="7">
    <source>
        <dbReference type="ARBA" id="ARBA00022980"/>
    </source>
</evidence>
<dbReference type="Proteomes" id="UP000234253">
    <property type="component" value="Unassembled WGS sequence"/>
</dbReference>
<keyword evidence="4 11" id="KW-0699">rRNA-binding</keyword>
<evidence type="ECO:0000256" key="4">
    <source>
        <dbReference type="ARBA" id="ARBA00022730"/>
    </source>
</evidence>
<evidence type="ECO:0000256" key="6">
    <source>
        <dbReference type="ARBA" id="ARBA00022884"/>
    </source>
</evidence>
<dbReference type="OrthoDB" id="9803740at2"/>
<comment type="similarity">
    <text evidence="1 11 12">Belongs to the universal ribosomal protein uL1 family.</text>
</comment>
<evidence type="ECO:0000256" key="2">
    <source>
        <dbReference type="ARBA" id="ARBA00022491"/>
    </source>
</evidence>
<dbReference type="NCBIfam" id="TIGR01169">
    <property type="entry name" value="rplA_bact"/>
    <property type="match status" value="1"/>
</dbReference>
<accession>A0A2N4XW77</accession>
<dbReference type="GO" id="GO:0006412">
    <property type="term" value="P:translation"/>
    <property type="evidence" value="ECO:0007669"/>
    <property type="project" value="UniProtKB-UniRule"/>
</dbReference>
<dbReference type="InterPro" id="IPR023674">
    <property type="entry name" value="Ribosomal_uL1-like"/>
</dbReference>
<keyword evidence="2 11" id="KW-0678">Repressor</keyword>
<evidence type="ECO:0000256" key="3">
    <source>
        <dbReference type="ARBA" id="ARBA00022555"/>
    </source>
</evidence>
<comment type="function">
    <text evidence="10 11">Protein L1 is also a translational repressor protein, it controls the translation of the L11 operon by binding to its mRNA.</text>
</comment>
<evidence type="ECO:0000256" key="5">
    <source>
        <dbReference type="ARBA" id="ARBA00022845"/>
    </source>
</evidence>
<dbReference type="PIRSF" id="PIRSF002155">
    <property type="entry name" value="Ribosomal_L1"/>
    <property type="match status" value="1"/>
</dbReference>
<keyword evidence="7 11" id="KW-0689">Ribosomal protein</keyword>
<evidence type="ECO:0000313" key="13">
    <source>
        <dbReference type="EMBL" id="PLK58158.1"/>
    </source>
</evidence>
<comment type="function">
    <text evidence="11">Binds directly to 23S rRNA. The L1 stalk is quite mobile in the ribosome, and is involved in E site tRNA release.</text>
</comment>
<keyword evidence="6 11" id="KW-0694">RNA-binding</keyword>
<sequence>MVKITNRMNMIRNQVNSAKQYNIFDAITLLKNISTVNFIESIDVAVRLGIDARKSDQNIRSATVLPHGIGRNVRVAVFTQGLNIIAAQSAGADIVGMNDLATQIKQGKLSFDVVIASPDAMSLVSELGHILGPRGMMPNPKVGTVTENIALTVKEIKAGQIRYHNDKNGIIHTTIGKIDFESDKLKENLEAFLIALKKDKPIQTKGVYIKKVCLSTTMGPGLTIDQCSLSIINK</sequence>
<proteinExistence type="inferred from homology"/>
<evidence type="ECO:0000256" key="12">
    <source>
        <dbReference type="RuleBase" id="RU000659"/>
    </source>
</evidence>
<dbReference type="GO" id="GO:0019843">
    <property type="term" value="F:rRNA binding"/>
    <property type="evidence" value="ECO:0007669"/>
    <property type="project" value="UniProtKB-UniRule"/>
</dbReference>
<dbReference type="HAMAP" id="MF_01318_B">
    <property type="entry name" value="Ribosomal_uL1_B"/>
    <property type="match status" value="1"/>
</dbReference>
<dbReference type="EMBL" id="NJPO01000173">
    <property type="protein sequence ID" value="PLK58158.1"/>
    <property type="molecule type" value="Genomic_DNA"/>
</dbReference>
<dbReference type="FunFam" id="3.40.50.790:FF:000001">
    <property type="entry name" value="50S ribosomal protein L1"/>
    <property type="match status" value="1"/>
</dbReference>
<comment type="caution">
    <text evidence="13">The sequence shown here is derived from an EMBL/GenBank/DDBJ whole genome shotgun (WGS) entry which is preliminary data.</text>
</comment>
<dbReference type="GO" id="GO:0000049">
    <property type="term" value="F:tRNA binding"/>
    <property type="evidence" value="ECO:0007669"/>
    <property type="project" value="UniProtKB-KW"/>
</dbReference>
<dbReference type="InterPro" id="IPR005878">
    <property type="entry name" value="Ribosom_uL1_bac-type"/>
</dbReference>
<dbReference type="Pfam" id="PF00687">
    <property type="entry name" value="Ribosomal_L1"/>
    <property type="match status" value="1"/>
</dbReference>
<dbReference type="GO" id="GO:0006417">
    <property type="term" value="P:regulation of translation"/>
    <property type="evidence" value="ECO:0007669"/>
    <property type="project" value="UniProtKB-KW"/>
</dbReference>